<dbReference type="PANTHER" id="PTHR35526">
    <property type="entry name" value="ANTI-SIGMA-F FACTOR RSBW-RELATED"/>
    <property type="match status" value="1"/>
</dbReference>
<dbReference type="InterPro" id="IPR050267">
    <property type="entry name" value="Anti-sigma-factor_SerPK"/>
</dbReference>
<dbReference type="SUPFAM" id="SSF55874">
    <property type="entry name" value="ATPase domain of HSP90 chaperone/DNA topoisomerase II/histidine kinase"/>
    <property type="match status" value="1"/>
</dbReference>
<dbReference type="InterPro" id="IPR036890">
    <property type="entry name" value="HATPase_C_sf"/>
</dbReference>
<dbReference type="CDD" id="cd16936">
    <property type="entry name" value="HATPase_RsbW-like"/>
    <property type="match status" value="1"/>
</dbReference>
<protein>
    <submittedName>
        <fullName evidence="3">ATP-binding protein</fullName>
    </submittedName>
</protein>
<keyword evidence="1" id="KW-0723">Serine/threonine-protein kinase</keyword>
<keyword evidence="1" id="KW-0418">Kinase</keyword>
<dbReference type="PANTHER" id="PTHR35526:SF3">
    <property type="entry name" value="ANTI-SIGMA-F FACTOR RSBW"/>
    <property type="match status" value="1"/>
</dbReference>
<dbReference type="GO" id="GO:0005524">
    <property type="term" value="F:ATP binding"/>
    <property type="evidence" value="ECO:0007669"/>
    <property type="project" value="UniProtKB-KW"/>
</dbReference>
<feature type="domain" description="Histidine kinase/HSP90-like ATPase" evidence="2">
    <location>
        <begin position="19"/>
        <end position="115"/>
    </location>
</feature>
<dbReference type="RefSeq" id="WP_270072460.1">
    <property type="nucleotide sequence ID" value="NZ_JAJAQC010000018.1"/>
</dbReference>
<comment type="caution">
    <text evidence="3">The sequence shown here is derived from an EMBL/GenBank/DDBJ whole genome shotgun (WGS) entry which is preliminary data.</text>
</comment>
<sequence>MNDTTDVLMHWARLPVEGAAQARALIGCWLEQHGFDQVKRADANVIVSELVTNAWRHGRSPVTVRASTPLPRCALIEVHDCGVRAPVLPAFPAIEAAGSPEEGGRGLHLVTVLAGGCCGVVPRGGAMGKAVWFALSPTAVPSFTAMSAQVRLRLQRERLVLGM</sequence>
<name>A0A9X3SDS6_9ACTN</name>
<evidence type="ECO:0000313" key="4">
    <source>
        <dbReference type="Proteomes" id="UP001140076"/>
    </source>
</evidence>
<dbReference type="Gene3D" id="3.30.565.10">
    <property type="entry name" value="Histidine kinase-like ATPase, C-terminal domain"/>
    <property type="match status" value="1"/>
</dbReference>
<proteinExistence type="predicted"/>
<reference evidence="3" key="1">
    <citation type="submission" date="2021-10" db="EMBL/GenBank/DDBJ databases">
        <title>Streptomonospora sp. nov., isolated from mangrove soil.</title>
        <authorList>
            <person name="Chen X."/>
            <person name="Ge X."/>
            <person name="Liu W."/>
        </authorList>
    </citation>
    <scope>NUCLEOTIDE SEQUENCE</scope>
    <source>
        <strain evidence="3">S1-112</strain>
    </source>
</reference>
<dbReference type="GO" id="GO:0004674">
    <property type="term" value="F:protein serine/threonine kinase activity"/>
    <property type="evidence" value="ECO:0007669"/>
    <property type="project" value="UniProtKB-KW"/>
</dbReference>
<keyword evidence="3" id="KW-0067">ATP-binding</keyword>
<dbReference type="InterPro" id="IPR003594">
    <property type="entry name" value="HATPase_dom"/>
</dbReference>
<dbReference type="Pfam" id="PF13581">
    <property type="entry name" value="HATPase_c_2"/>
    <property type="match status" value="1"/>
</dbReference>
<dbReference type="AlphaFoldDB" id="A0A9X3SDS6"/>
<keyword evidence="3" id="KW-0547">Nucleotide-binding</keyword>
<dbReference type="EMBL" id="JAJAQC010000018">
    <property type="protein sequence ID" value="MDA0565183.1"/>
    <property type="molecule type" value="Genomic_DNA"/>
</dbReference>
<accession>A0A9X3SDS6</accession>
<evidence type="ECO:0000259" key="2">
    <source>
        <dbReference type="Pfam" id="PF13581"/>
    </source>
</evidence>
<dbReference type="Proteomes" id="UP001140076">
    <property type="component" value="Unassembled WGS sequence"/>
</dbReference>
<gene>
    <name evidence="3" type="ORF">LG943_12775</name>
</gene>
<keyword evidence="1" id="KW-0808">Transferase</keyword>
<evidence type="ECO:0000313" key="3">
    <source>
        <dbReference type="EMBL" id="MDA0565183.1"/>
    </source>
</evidence>
<evidence type="ECO:0000256" key="1">
    <source>
        <dbReference type="ARBA" id="ARBA00022527"/>
    </source>
</evidence>
<keyword evidence="4" id="KW-1185">Reference proteome</keyword>
<organism evidence="3 4">
    <name type="scientific">Streptomonospora mangrovi</name>
    <dbReference type="NCBI Taxonomy" id="2883123"/>
    <lineage>
        <taxon>Bacteria</taxon>
        <taxon>Bacillati</taxon>
        <taxon>Actinomycetota</taxon>
        <taxon>Actinomycetes</taxon>
        <taxon>Streptosporangiales</taxon>
        <taxon>Nocardiopsidaceae</taxon>
        <taxon>Streptomonospora</taxon>
    </lineage>
</organism>